<name>A0A5K7XA53_9BACT</name>
<reference evidence="2" key="1">
    <citation type="submission" date="2019-10" db="EMBL/GenBank/DDBJ databases">
        <title>Lacipirellula parvula gen. nov., sp. nov., representing a lineage of planctomycetes widespread in freshwater anoxic habitats, and description of the family Lacipirellulaceae.</title>
        <authorList>
            <person name="Dedysh S.N."/>
            <person name="Kulichevskaya I.S."/>
            <person name="Beletsky A.V."/>
            <person name="Rakitin A.L."/>
            <person name="Mardanov A.V."/>
            <person name="Ivanova A.A."/>
            <person name="Saltykova V.X."/>
            <person name="Rijpstra W.I.C."/>
            <person name="Sinninghe Damste J.S."/>
            <person name="Ravin N.V."/>
        </authorList>
    </citation>
    <scope>NUCLEOTIDE SEQUENCE [LARGE SCALE GENOMIC DNA]</scope>
    <source>
        <strain evidence="2">PX69</strain>
    </source>
</reference>
<protein>
    <submittedName>
        <fullName evidence="1">Uncharacterized protein</fullName>
    </submittedName>
</protein>
<accession>A0A5K7XA53</accession>
<gene>
    <name evidence="1" type="ORF">PLANPX_2907</name>
</gene>
<proteinExistence type="predicted"/>
<dbReference type="Proteomes" id="UP000326837">
    <property type="component" value="Chromosome"/>
</dbReference>
<dbReference type="KEGG" id="lpav:PLANPX_2907"/>
<sequence>MLRCPLWRLLPKYLQRPPWVQKRPNLGQWLPRDQARGRSKVAWPGSSILYLEPPPAGLSAAFHVAGRESRVFPAGTPTTLWKSETAQAWDLLADEPLVAGAYGPGGVCFSLRPEKSSPFDGEEIDWRLEQLFQTERLVGTDSRDEL</sequence>
<dbReference type="AlphaFoldDB" id="A0A5K7XA53"/>
<evidence type="ECO:0000313" key="1">
    <source>
        <dbReference type="EMBL" id="BBO33295.1"/>
    </source>
</evidence>
<organism evidence="1 2">
    <name type="scientific">Lacipirellula parvula</name>
    <dbReference type="NCBI Taxonomy" id="2650471"/>
    <lineage>
        <taxon>Bacteria</taxon>
        <taxon>Pseudomonadati</taxon>
        <taxon>Planctomycetota</taxon>
        <taxon>Planctomycetia</taxon>
        <taxon>Pirellulales</taxon>
        <taxon>Lacipirellulaceae</taxon>
        <taxon>Lacipirellula</taxon>
    </lineage>
</organism>
<evidence type="ECO:0000313" key="2">
    <source>
        <dbReference type="Proteomes" id="UP000326837"/>
    </source>
</evidence>
<keyword evidence="2" id="KW-1185">Reference proteome</keyword>
<dbReference type="EMBL" id="AP021861">
    <property type="protein sequence ID" value="BBO33295.1"/>
    <property type="molecule type" value="Genomic_DNA"/>
</dbReference>